<proteinExistence type="predicted"/>
<organism evidence="1">
    <name type="scientific">Schistosoma curassoni</name>
    <dbReference type="NCBI Taxonomy" id="6186"/>
    <lineage>
        <taxon>Eukaryota</taxon>
        <taxon>Metazoa</taxon>
        <taxon>Spiralia</taxon>
        <taxon>Lophotrochozoa</taxon>
        <taxon>Platyhelminthes</taxon>
        <taxon>Trematoda</taxon>
        <taxon>Digenea</taxon>
        <taxon>Strigeidida</taxon>
        <taxon>Schistosomatoidea</taxon>
        <taxon>Schistosomatidae</taxon>
        <taxon>Schistosoma</taxon>
    </lineage>
</organism>
<reference evidence="1" key="1">
    <citation type="submission" date="2016-06" db="UniProtKB">
        <authorList>
            <consortium name="WormBaseParasite"/>
        </authorList>
    </citation>
    <scope>IDENTIFICATION</scope>
</reference>
<dbReference type="AlphaFoldDB" id="A0A183JSE5"/>
<evidence type="ECO:0000313" key="1">
    <source>
        <dbReference type="WBParaSite" id="SCUD_0000563501-mRNA-1"/>
    </source>
</evidence>
<dbReference type="WBParaSite" id="SCUD_0000563501-mRNA-1">
    <property type="protein sequence ID" value="SCUD_0000563501-mRNA-1"/>
    <property type="gene ID" value="SCUD_0000563501"/>
</dbReference>
<accession>A0A183JSE5</accession>
<sequence length="127" mass="14557">MFGLGTMDDESDKMHSLSVDLCRRTEQTSYELLPKEVPSFPQGLLDWDRVGRLWIITDFMGEADAEQLMCKRLALGVSPLVRLEYLFSFAIIEVGCGSVVNEDWFFNFFVRLCLPLVDVVGDKERKL</sequence>
<protein>
    <submittedName>
        <fullName evidence="1">Rab-GAP TBC domain-containing protein</fullName>
    </submittedName>
</protein>
<name>A0A183JSE5_9TREM</name>